<dbReference type="SUPFAM" id="SSF64182">
    <property type="entry name" value="DHH phosphoesterases"/>
    <property type="match status" value="1"/>
</dbReference>
<evidence type="ECO:0000256" key="4">
    <source>
        <dbReference type="ARBA" id="ARBA00022801"/>
    </source>
</evidence>
<accession>A0A8J6I058</accession>
<dbReference type="InterPro" id="IPR051673">
    <property type="entry name" value="SSDNA_exonuclease_RecJ"/>
</dbReference>
<evidence type="ECO:0000259" key="9">
    <source>
        <dbReference type="Pfam" id="PF17768"/>
    </source>
</evidence>
<dbReference type="GO" id="GO:0008409">
    <property type="term" value="F:5'-3' exonuclease activity"/>
    <property type="evidence" value="ECO:0007669"/>
    <property type="project" value="InterPro"/>
</dbReference>
<dbReference type="RefSeq" id="WP_181339477.1">
    <property type="nucleotide sequence ID" value="NZ_JAAKDE010000010.1"/>
</dbReference>
<gene>
    <name evidence="10" type="primary">recJ</name>
    <name evidence="10" type="ORF">G5B42_05680</name>
</gene>
<evidence type="ECO:0000256" key="5">
    <source>
        <dbReference type="ARBA" id="ARBA00022839"/>
    </source>
</evidence>
<dbReference type="Pfam" id="PF02272">
    <property type="entry name" value="DHHA1"/>
    <property type="match status" value="1"/>
</dbReference>
<reference evidence="10" key="1">
    <citation type="submission" date="2020-06" db="EMBL/GenBank/DDBJ databases">
        <title>Novel chitinolytic bacterium.</title>
        <authorList>
            <person name="Ungkulpasvich U."/>
            <person name="Kosugi A."/>
            <person name="Uke A."/>
        </authorList>
    </citation>
    <scope>NUCLEOTIDE SEQUENCE</scope>
    <source>
        <strain evidence="10">UUS1-1</strain>
    </source>
</reference>
<feature type="coiled-coil region" evidence="6">
    <location>
        <begin position="314"/>
        <end position="341"/>
    </location>
</feature>
<evidence type="ECO:0000256" key="1">
    <source>
        <dbReference type="ARBA" id="ARBA00005915"/>
    </source>
</evidence>
<dbReference type="Pfam" id="PF17768">
    <property type="entry name" value="RecJ_OB"/>
    <property type="match status" value="1"/>
</dbReference>
<feature type="domain" description="RecJ OB" evidence="9">
    <location>
        <begin position="460"/>
        <end position="561"/>
    </location>
</feature>
<dbReference type="InterPro" id="IPR004610">
    <property type="entry name" value="RecJ"/>
</dbReference>
<evidence type="ECO:0000256" key="3">
    <source>
        <dbReference type="ARBA" id="ARBA00022722"/>
    </source>
</evidence>
<dbReference type="Pfam" id="PF01368">
    <property type="entry name" value="DHH"/>
    <property type="match status" value="1"/>
</dbReference>
<keyword evidence="6" id="KW-0175">Coiled coil</keyword>
<dbReference type="InterPro" id="IPR003156">
    <property type="entry name" value="DHHA1_dom"/>
</dbReference>
<keyword evidence="5 10" id="KW-0269">Exonuclease</keyword>
<dbReference type="AlphaFoldDB" id="A0A8J6I058"/>
<dbReference type="GO" id="GO:0006281">
    <property type="term" value="P:DNA repair"/>
    <property type="evidence" value="ECO:0007669"/>
    <property type="project" value="InterPro"/>
</dbReference>
<dbReference type="InterPro" id="IPR038763">
    <property type="entry name" value="DHH_sf"/>
</dbReference>
<evidence type="ECO:0000256" key="6">
    <source>
        <dbReference type="SAM" id="Coils"/>
    </source>
</evidence>
<organism evidence="10 11">
    <name type="scientific">Capillibacterium thermochitinicola</name>
    <dbReference type="NCBI Taxonomy" id="2699427"/>
    <lineage>
        <taxon>Bacteria</taxon>
        <taxon>Bacillati</taxon>
        <taxon>Bacillota</taxon>
        <taxon>Capillibacterium</taxon>
    </lineage>
</organism>
<dbReference type="NCBIfam" id="TIGR00644">
    <property type="entry name" value="recJ"/>
    <property type="match status" value="1"/>
</dbReference>
<evidence type="ECO:0000256" key="2">
    <source>
        <dbReference type="ARBA" id="ARBA00019841"/>
    </source>
</evidence>
<feature type="domain" description="DHHA1" evidence="8">
    <location>
        <begin position="356"/>
        <end position="441"/>
    </location>
</feature>
<keyword evidence="3" id="KW-0540">Nuclease</keyword>
<dbReference type="Gene3D" id="3.10.310.30">
    <property type="match status" value="1"/>
</dbReference>
<proteinExistence type="inferred from homology"/>
<sequence>MWTIQPKKWKVRAVDAQLPPEVVAEFGLSPLLAKLLANRKLTTRDEVAFFLRGGRADLPSPFLLNGMAEAVELLAAALEQQERILIYGDYDVDGITAVALLLRTLRPYNNGNILYYLPKRLEEGYGLHRQALTKAIKHGCRLVVTVDCGISALDEAAYLAAEGVRLLLTDHHEPGVQLPPAAALINPKLSPGYPYPELAGVGVAFKLLQGLATKKPELEPVLWENIDLVALGTIADVVPLLGENRILAKEGLAQIARTENVGLRALLSQAGLAGKPVNAYHVGYILAPRLNAVGRLGDPAQALRLLLDGDPRRAHKLAASLETLNRKRQQIEEQVYQEAENALAAAGPLGKAIVLGGPWHPGVIGIVASKMAEKYHRPTILFSFDGDRAKGSGRSIPGFHLYNALSECSRYLQRFGGHEFAAGLELEKKHLADFTAAFLAVAEARLTPELLTPALEVEEVIPVEAVTKSLLDDLAQLAPFGEGNPEPVFACRGVNLFACWGVGKDAKHLKLKVGNQAVTCEAIGFNFGALTEELAGAECLDLAFNLAENDWNNQLQLVLKDLKLPEVS</sequence>
<protein>
    <recommendedName>
        <fullName evidence="2">Single-stranded-DNA-specific exonuclease RecJ</fullName>
    </recommendedName>
</protein>
<dbReference type="PANTHER" id="PTHR30255:SF2">
    <property type="entry name" value="SINGLE-STRANDED-DNA-SPECIFIC EXONUCLEASE RECJ"/>
    <property type="match status" value="1"/>
</dbReference>
<dbReference type="PANTHER" id="PTHR30255">
    <property type="entry name" value="SINGLE-STRANDED-DNA-SPECIFIC EXONUCLEASE RECJ"/>
    <property type="match status" value="1"/>
</dbReference>
<dbReference type="Gene3D" id="3.90.1640.30">
    <property type="match status" value="1"/>
</dbReference>
<feature type="domain" description="DDH" evidence="7">
    <location>
        <begin position="83"/>
        <end position="233"/>
    </location>
</feature>
<comment type="similarity">
    <text evidence="1">Belongs to the RecJ family.</text>
</comment>
<dbReference type="EMBL" id="JAAKDE010000010">
    <property type="protein sequence ID" value="MBA2133031.1"/>
    <property type="molecule type" value="Genomic_DNA"/>
</dbReference>
<dbReference type="Proteomes" id="UP000657177">
    <property type="component" value="Unassembled WGS sequence"/>
</dbReference>
<evidence type="ECO:0000259" key="7">
    <source>
        <dbReference type="Pfam" id="PF01368"/>
    </source>
</evidence>
<evidence type="ECO:0000313" key="11">
    <source>
        <dbReference type="Proteomes" id="UP000657177"/>
    </source>
</evidence>
<keyword evidence="11" id="KW-1185">Reference proteome</keyword>
<dbReference type="GO" id="GO:0003676">
    <property type="term" value="F:nucleic acid binding"/>
    <property type="evidence" value="ECO:0007669"/>
    <property type="project" value="InterPro"/>
</dbReference>
<evidence type="ECO:0000313" key="10">
    <source>
        <dbReference type="EMBL" id="MBA2133031.1"/>
    </source>
</evidence>
<dbReference type="InterPro" id="IPR041122">
    <property type="entry name" value="RecJ_OB"/>
</dbReference>
<comment type="caution">
    <text evidence="10">The sequence shown here is derived from an EMBL/GenBank/DDBJ whole genome shotgun (WGS) entry which is preliminary data.</text>
</comment>
<keyword evidence="4" id="KW-0378">Hydrolase</keyword>
<evidence type="ECO:0000259" key="8">
    <source>
        <dbReference type="Pfam" id="PF02272"/>
    </source>
</evidence>
<name>A0A8J6I058_9FIRM</name>
<dbReference type="InterPro" id="IPR001667">
    <property type="entry name" value="DDH_dom"/>
</dbReference>
<dbReference type="GO" id="GO:0006310">
    <property type="term" value="P:DNA recombination"/>
    <property type="evidence" value="ECO:0007669"/>
    <property type="project" value="InterPro"/>
</dbReference>